<dbReference type="Proteomes" id="UP000308760">
    <property type="component" value="Unassembled WGS sequence"/>
</dbReference>
<dbReference type="NCBIfam" id="TIGR03930">
    <property type="entry name" value="WXG100_ESAT6"/>
    <property type="match status" value="1"/>
</dbReference>
<evidence type="ECO:0000256" key="1">
    <source>
        <dbReference type="RuleBase" id="RU362001"/>
    </source>
</evidence>
<dbReference type="SUPFAM" id="SSF140453">
    <property type="entry name" value="EsxAB dimer-like"/>
    <property type="match status" value="1"/>
</dbReference>
<comment type="similarity">
    <text evidence="1">Belongs to the WXG100 family.</text>
</comment>
<comment type="caution">
    <text evidence="3">The sequence shown here is derived from an EMBL/GenBank/DDBJ whole genome shotgun (WGS) entry which is preliminary data.</text>
</comment>
<protein>
    <recommendedName>
        <fullName evidence="1">ESAT-6-like protein</fullName>
    </recommendedName>
</protein>
<accession>A0A4V4HSN7</accession>
<dbReference type="InterPro" id="IPR036689">
    <property type="entry name" value="ESAT-6-like_sf"/>
</dbReference>
<dbReference type="InterPro" id="IPR010310">
    <property type="entry name" value="T7SS_ESAT-6-like"/>
</dbReference>
<reference evidence="3 4" key="2">
    <citation type="submission" date="2019-05" db="EMBL/GenBank/DDBJ databases">
        <title>Glycomyces buryatensis sp. nov.</title>
        <authorList>
            <person name="Nikitina E."/>
        </authorList>
    </citation>
    <scope>NUCLEOTIDE SEQUENCE [LARGE SCALE GENOMIC DNA]</scope>
    <source>
        <strain evidence="3 4">18</strain>
    </source>
</reference>
<proteinExistence type="inferred from homology"/>
<evidence type="ECO:0000256" key="2">
    <source>
        <dbReference type="SAM" id="MobiDB-lite"/>
    </source>
</evidence>
<organism evidence="3 4">
    <name type="scientific">Glycomyces buryatensis</name>
    <dbReference type="NCBI Taxonomy" id="2570927"/>
    <lineage>
        <taxon>Bacteria</taxon>
        <taxon>Bacillati</taxon>
        <taxon>Actinomycetota</taxon>
        <taxon>Actinomycetes</taxon>
        <taxon>Glycomycetales</taxon>
        <taxon>Glycomycetaceae</taxon>
        <taxon>Glycomyces</taxon>
    </lineage>
</organism>
<evidence type="ECO:0000313" key="3">
    <source>
        <dbReference type="EMBL" id="THV42426.1"/>
    </source>
</evidence>
<sequence>MMAGVAMDTETVAQGATDTVNAKLSVDGNLDRLKALCDELAASWTGAGATAFNQVMQQWDAESAKLLEALQEIADQLDSSSAAQAEMDADSQSDFSNFDGDL</sequence>
<reference evidence="4" key="1">
    <citation type="submission" date="2019-04" db="EMBL/GenBank/DDBJ databases">
        <title>Nocardioides xinjiangensis sp. nov.</title>
        <authorList>
            <person name="Liu S."/>
        </authorList>
    </citation>
    <scope>NUCLEOTIDE SEQUENCE [LARGE SCALE GENOMIC DNA]</scope>
    <source>
        <strain evidence="4">18</strain>
    </source>
</reference>
<gene>
    <name evidence="3" type="ORF">FAB82_07165</name>
</gene>
<name>A0A4V4HSN7_9ACTN</name>
<evidence type="ECO:0000313" key="4">
    <source>
        <dbReference type="Proteomes" id="UP000308760"/>
    </source>
</evidence>
<dbReference type="OrthoDB" id="4554345at2"/>
<dbReference type="AlphaFoldDB" id="A0A4V4HSN7"/>
<dbReference type="EMBL" id="STGY01000025">
    <property type="protein sequence ID" value="THV42426.1"/>
    <property type="molecule type" value="Genomic_DNA"/>
</dbReference>
<dbReference type="Pfam" id="PF06013">
    <property type="entry name" value="WXG100"/>
    <property type="match status" value="1"/>
</dbReference>
<feature type="region of interest" description="Disordered" evidence="2">
    <location>
        <begin position="78"/>
        <end position="102"/>
    </location>
</feature>
<keyword evidence="4" id="KW-1185">Reference proteome</keyword>
<dbReference type="Gene3D" id="1.10.287.1060">
    <property type="entry name" value="ESAT-6-like"/>
    <property type="match status" value="1"/>
</dbReference>